<organism evidence="2 4">
    <name type="scientific">Anaerotignum propionicum DSM 1682</name>
    <dbReference type="NCBI Taxonomy" id="991789"/>
    <lineage>
        <taxon>Bacteria</taxon>
        <taxon>Bacillati</taxon>
        <taxon>Bacillota</taxon>
        <taxon>Clostridia</taxon>
        <taxon>Lachnospirales</taxon>
        <taxon>Anaerotignaceae</taxon>
        <taxon>Anaerotignum</taxon>
    </lineage>
</organism>
<evidence type="ECO:0000313" key="2">
    <source>
        <dbReference type="EMBL" id="SHE39251.1"/>
    </source>
</evidence>
<dbReference type="Proteomes" id="UP000068026">
    <property type="component" value="Chromosome"/>
</dbReference>
<dbReference type="OrthoDB" id="1747159at2"/>
<accession>A0A0X8VCQ4</accession>
<evidence type="ECO:0000313" key="4">
    <source>
        <dbReference type="Proteomes" id="UP000184204"/>
    </source>
</evidence>
<evidence type="ECO:0000313" key="3">
    <source>
        <dbReference type="Proteomes" id="UP000068026"/>
    </source>
</evidence>
<gene>
    <name evidence="1" type="ORF">CPRO_09470</name>
    <name evidence="2" type="ORF">SAMN02745151_00536</name>
</gene>
<dbReference type="Proteomes" id="UP000184204">
    <property type="component" value="Unassembled WGS sequence"/>
</dbReference>
<dbReference type="KEGG" id="cpro:CPRO_09470"/>
<proteinExistence type="predicted"/>
<reference evidence="1 3" key="1">
    <citation type="journal article" date="2016" name="Genome Announc.">
        <title>Complete Genome Sequence of the Amino Acid-Fermenting Clostridium propionicum X2 (DSM 1682).</title>
        <authorList>
            <person name="Poehlein A."/>
            <person name="Schlien K."/>
            <person name="Chowdhury N.P."/>
            <person name="Gottschalk G."/>
            <person name="Buckel W."/>
            <person name="Daniel R."/>
        </authorList>
    </citation>
    <scope>NUCLEOTIDE SEQUENCE [LARGE SCALE GENOMIC DNA]</scope>
    <source>
        <strain evidence="1 3">X2</strain>
    </source>
</reference>
<protein>
    <submittedName>
        <fullName evidence="2">Uncharacterized protein</fullName>
    </submittedName>
</protein>
<keyword evidence="3" id="KW-1185">Reference proteome</keyword>
<dbReference type="EMBL" id="FQUA01000002">
    <property type="protein sequence ID" value="SHE39251.1"/>
    <property type="molecule type" value="Genomic_DNA"/>
</dbReference>
<dbReference type="AlphaFoldDB" id="A0A0X8VCQ4"/>
<name>A0A0X8VCQ4_ANAPI</name>
<reference evidence="2" key="3">
    <citation type="submission" date="2016-11" db="EMBL/GenBank/DDBJ databases">
        <authorList>
            <person name="Varghese N."/>
            <person name="Submissions S."/>
        </authorList>
    </citation>
    <scope>NUCLEOTIDE SEQUENCE</scope>
    <source>
        <strain evidence="2">DSM 1682</strain>
    </source>
</reference>
<dbReference type="PROSITE" id="PS51257">
    <property type="entry name" value="PROKAR_LIPOPROTEIN"/>
    <property type="match status" value="1"/>
</dbReference>
<dbReference type="RefSeq" id="WP_082754224.1">
    <property type="nucleotide sequence ID" value="NZ_CP014223.1"/>
</dbReference>
<sequence length="338" mass="39022">MKNWLPPTIKLALRKKRIPIFIFIVCAVLSCVLSFHKKHETAIMVMGGLLEAQCINCEEFLESNAVDFETYFRPSKLPVLNNKILSQEFLNENYDKKPEEISLPASLTDSPDNTILNYFSILRDAANPVVGRSAGCGTIGDAMAPYPISYQLLSAPFQKNLPYSDYVKTYENILHINLIKYHQVPMEAPQENMVRYFVEIETIEGSAKDTGVFAYYYGFIDLEKEENQYKISDIHYFGENFLCAPYHGWQWEAEGNVQIRYGEWCKLIKGDIRKSQKDYTIRIEFDGTDGYQYCIVFFQLTNGTDLEVAQYRKISGGSWRPIFIDLEECLENNKKTLQ</sequence>
<dbReference type="EMBL" id="CP014223">
    <property type="protein sequence ID" value="AMJ40546.1"/>
    <property type="molecule type" value="Genomic_DNA"/>
</dbReference>
<reference evidence="3" key="2">
    <citation type="submission" date="2016-01" db="EMBL/GenBank/DDBJ databases">
        <authorList>
            <person name="Poehlein A."/>
            <person name="Schlien K."/>
            <person name="Gottschalk G."/>
            <person name="Buckel W."/>
            <person name="Daniel R."/>
        </authorList>
    </citation>
    <scope>NUCLEOTIDE SEQUENCE [LARGE SCALE GENOMIC DNA]</scope>
    <source>
        <strain evidence="3">X2</strain>
    </source>
</reference>
<evidence type="ECO:0000313" key="1">
    <source>
        <dbReference type="EMBL" id="AMJ40546.1"/>
    </source>
</evidence>
<reference evidence="4" key="4">
    <citation type="submission" date="2016-11" db="EMBL/GenBank/DDBJ databases">
        <authorList>
            <person name="Jaros S."/>
            <person name="Januszkiewicz K."/>
            <person name="Wedrychowicz H."/>
        </authorList>
    </citation>
    <scope>NUCLEOTIDE SEQUENCE [LARGE SCALE GENOMIC DNA]</scope>
    <source>
        <strain evidence="4">DSM 1682</strain>
    </source>
</reference>